<gene>
    <name evidence="3" type="ORF">SAMN04488559_106100</name>
</gene>
<dbReference type="InterPro" id="IPR003148">
    <property type="entry name" value="RCK_N"/>
</dbReference>
<evidence type="ECO:0000313" key="4">
    <source>
        <dbReference type="Proteomes" id="UP000198948"/>
    </source>
</evidence>
<dbReference type="EMBL" id="FOHA01000006">
    <property type="protein sequence ID" value="SER80052.1"/>
    <property type="molecule type" value="Genomic_DNA"/>
</dbReference>
<evidence type="ECO:0000313" key="3">
    <source>
        <dbReference type="EMBL" id="SER80052.1"/>
    </source>
</evidence>
<dbReference type="InterPro" id="IPR006037">
    <property type="entry name" value="RCK_C"/>
</dbReference>
<dbReference type="SUPFAM" id="SSF116726">
    <property type="entry name" value="TrkA C-terminal domain-like"/>
    <property type="match status" value="1"/>
</dbReference>
<reference evidence="3 4" key="1">
    <citation type="submission" date="2016-10" db="EMBL/GenBank/DDBJ databases">
        <authorList>
            <person name="de Groot N.N."/>
        </authorList>
    </citation>
    <scope>NUCLEOTIDE SEQUENCE [LARGE SCALE GENOMIC DNA]</scope>
    <source>
        <strain evidence="3 4">DSM 13760</strain>
    </source>
</reference>
<dbReference type="Proteomes" id="UP000198948">
    <property type="component" value="Unassembled WGS sequence"/>
</dbReference>
<dbReference type="InterPro" id="IPR036291">
    <property type="entry name" value="NAD(P)-bd_dom_sf"/>
</dbReference>
<feature type="domain" description="RCK N-terminal" evidence="1">
    <location>
        <begin position="2"/>
        <end position="118"/>
    </location>
</feature>
<dbReference type="Pfam" id="PF02080">
    <property type="entry name" value="TrkA_C"/>
    <property type="match status" value="1"/>
</dbReference>
<keyword evidence="4" id="KW-1185">Reference proteome</keyword>
<dbReference type="Gene3D" id="3.40.50.720">
    <property type="entry name" value="NAD(P)-binding Rossmann-like Domain"/>
    <property type="match status" value="1"/>
</dbReference>
<dbReference type="InterPro" id="IPR036721">
    <property type="entry name" value="RCK_C_sf"/>
</dbReference>
<proteinExistence type="predicted"/>
<dbReference type="Gene3D" id="3.30.70.1450">
    <property type="entry name" value="Regulator of K+ conductance, C-terminal domain"/>
    <property type="match status" value="1"/>
</dbReference>
<sequence>MKQNFAIIGLGRFGGSICRALIESGQEVLAIDSNEDRVNEYMNIATHAVLANAQDENVLRSLGVKNMDHAIVAIGEDIQASILVTLMLKELGVPYITAKAQNEYHGKVLEKIGADRVVHPERDMGKRIAHNLVSKNVLDYIEISDDYMLIELKVTNPIFFNQTLQDLNFRTAYGVNVIGIRRGKEIIISPKADEQIKEGDSLMVVGSTVSVERLEGKMP</sequence>
<dbReference type="Pfam" id="PF02254">
    <property type="entry name" value="TrkA_N"/>
    <property type="match status" value="1"/>
</dbReference>
<name>A0A1H9S4T9_9LACT</name>
<dbReference type="AlphaFoldDB" id="A0A1H9S4T9"/>
<feature type="domain" description="RCK C-terminal" evidence="2">
    <location>
        <begin position="135"/>
        <end position="219"/>
    </location>
</feature>
<dbReference type="PROSITE" id="PS51202">
    <property type="entry name" value="RCK_C"/>
    <property type="match status" value="1"/>
</dbReference>
<dbReference type="PROSITE" id="PS51201">
    <property type="entry name" value="RCK_N"/>
    <property type="match status" value="1"/>
</dbReference>
<dbReference type="SUPFAM" id="SSF51735">
    <property type="entry name" value="NAD(P)-binding Rossmann-fold domains"/>
    <property type="match status" value="1"/>
</dbReference>
<dbReference type="GO" id="GO:0006813">
    <property type="term" value="P:potassium ion transport"/>
    <property type="evidence" value="ECO:0007669"/>
    <property type="project" value="InterPro"/>
</dbReference>
<evidence type="ECO:0000259" key="1">
    <source>
        <dbReference type="PROSITE" id="PS51201"/>
    </source>
</evidence>
<dbReference type="InterPro" id="IPR050721">
    <property type="entry name" value="Trk_Ktr_HKT_K-transport"/>
</dbReference>
<dbReference type="OrthoDB" id="9776294at2"/>
<dbReference type="GO" id="GO:0008324">
    <property type="term" value="F:monoatomic cation transmembrane transporter activity"/>
    <property type="evidence" value="ECO:0007669"/>
    <property type="project" value="InterPro"/>
</dbReference>
<protein>
    <submittedName>
        <fullName evidence="3">Trk system potassium uptake protein TrkA</fullName>
    </submittedName>
</protein>
<evidence type="ECO:0000259" key="2">
    <source>
        <dbReference type="PROSITE" id="PS51202"/>
    </source>
</evidence>
<organism evidence="3 4">
    <name type="scientific">Isobaculum melis</name>
    <dbReference type="NCBI Taxonomy" id="142588"/>
    <lineage>
        <taxon>Bacteria</taxon>
        <taxon>Bacillati</taxon>
        <taxon>Bacillota</taxon>
        <taxon>Bacilli</taxon>
        <taxon>Lactobacillales</taxon>
        <taxon>Carnobacteriaceae</taxon>
        <taxon>Isobaculum</taxon>
    </lineage>
</organism>
<dbReference type="RefSeq" id="WP_092651594.1">
    <property type="nucleotide sequence ID" value="NZ_FOHA01000006.1"/>
</dbReference>
<dbReference type="PANTHER" id="PTHR43833:SF7">
    <property type="entry name" value="KTR SYSTEM POTASSIUM UPTAKE PROTEIN C"/>
    <property type="match status" value="1"/>
</dbReference>
<dbReference type="STRING" id="142588.SAMN04488559_106100"/>
<dbReference type="PANTHER" id="PTHR43833">
    <property type="entry name" value="POTASSIUM CHANNEL PROTEIN 2-RELATED-RELATED"/>
    <property type="match status" value="1"/>
</dbReference>
<accession>A0A1H9S4T9</accession>